<dbReference type="Gene3D" id="1.10.10.60">
    <property type="entry name" value="Homeodomain-like"/>
    <property type="match status" value="1"/>
</dbReference>
<reference evidence="8 9" key="1">
    <citation type="submission" date="2017-03" db="EMBL/GenBank/DDBJ databases">
        <authorList>
            <person name="Afonso C.L."/>
            <person name="Miller P.J."/>
            <person name="Scott M.A."/>
            <person name="Spackman E."/>
            <person name="Goraichik I."/>
            <person name="Dimitrov K.M."/>
            <person name="Suarez D.L."/>
            <person name="Swayne D.E."/>
        </authorList>
    </citation>
    <scope>NUCLEOTIDE SEQUENCE [LARGE SCALE GENOMIC DNA]</scope>
    <source>
        <strain evidence="8">PRJEB14757</strain>
    </source>
</reference>
<dbReference type="STRING" id="1246637.MTBBW1_760056"/>
<dbReference type="RefSeq" id="WP_080802552.1">
    <property type="nucleotide sequence ID" value="NZ_LT828543.1"/>
</dbReference>
<dbReference type="SMART" id="SM00091">
    <property type="entry name" value="PAS"/>
    <property type="match status" value="1"/>
</dbReference>
<dbReference type="Gene3D" id="3.40.50.300">
    <property type="entry name" value="P-loop containing nucleotide triphosphate hydrolases"/>
    <property type="match status" value="1"/>
</dbReference>
<dbReference type="CDD" id="cd00130">
    <property type="entry name" value="PAS"/>
    <property type="match status" value="1"/>
</dbReference>
<dbReference type="SUPFAM" id="SSF46689">
    <property type="entry name" value="Homeodomain-like"/>
    <property type="match status" value="1"/>
</dbReference>
<evidence type="ECO:0000256" key="1">
    <source>
        <dbReference type="ARBA" id="ARBA00022741"/>
    </source>
</evidence>
<dbReference type="Proteomes" id="UP000191931">
    <property type="component" value="Unassembled WGS sequence"/>
</dbReference>
<keyword evidence="4" id="KW-0804">Transcription</keyword>
<dbReference type="PANTHER" id="PTHR32071">
    <property type="entry name" value="TRANSCRIPTIONAL REGULATORY PROTEIN"/>
    <property type="match status" value="1"/>
</dbReference>
<evidence type="ECO:0000259" key="6">
    <source>
        <dbReference type="PROSITE" id="PS50045"/>
    </source>
</evidence>
<dbReference type="PRINTS" id="PR01590">
    <property type="entry name" value="HTHFIS"/>
</dbReference>
<keyword evidence="1" id="KW-0547">Nucleotide-binding</keyword>
<dbReference type="Gene3D" id="1.10.8.60">
    <property type="match status" value="1"/>
</dbReference>
<dbReference type="Pfam" id="PF02954">
    <property type="entry name" value="HTH_8"/>
    <property type="match status" value="1"/>
</dbReference>
<evidence type="ECO:0000256" key="3">
    <source>
        <dbReference type="ARBA" id="ARBA00023015"/>
    </source>
</evidence>
<evidence type="ECO:0000313" key="8">
    <source>
        <dbReference type="EMBL" id="SLM32592.1"/>
    </source>
</evidence>
<dbReference type="Pfam" id="PF13426">
    <property type="entry name" value="PAS_9"/>
    <property type="match status" value="1"/>
</dbReference>
<gene>
    <name evidence="8" type="ORF">MTBBW1_760056</name>
</gene>
<dbReference type="InterPro" id="IPR035965">
    <property type="entry name" value="PAS-like_dom_sf"/>
</dbReference>
<keyword evidence="3" id="KW-0805">Transcription regulation</keyword>
<dbReference type="InterPro" id="IPR002197">
    <property type="entry name" value="HTH_Fis"/>
</dbReference>
<dbReference type="InterPro" id="IPR058031">
    <property type="entry name" value="AAA_lid_NorR"/>
</dbReference>
<keyword evidence="9" id="KW-1185">Reference proteome</keyword>
<dbReference type="NCBIfam" id="TIGR00229">
    <property type="entry name" value="sensory_box"/>
    <property type="match status" value="1"/>
</dbReference>
<dbReference type="Pfam" id="PF25601">
    <property type="entry name" value="AAA_lid_14"/>
    <property type="match status" value="1"/>
</dbReference>
<accession>A0A1W1HJN9</accession>
<organism evidence="8 9">
    <name type="scientific">Desulfamplus magnetovallimortis</name>
    <dbReference type="NCBI Taxonomy" id="1246637"/>
    <lineage>
        <taxon>Bacteria</taxon>
        <taxon>Pseudomonadati</taxon>
        <taxon>Thermodesulfobacteriota</taxon>
        <taxon>Desulfobacteria</taxon>
        <taxon>Desulfobacterales</taxon>
        <taxon>Desulfobacteraceae</taxon>
        <taxon>Desulfamplus</taxon>
    </lineage>
</organism>
<dbReference type="SUPFAM" id="SSF52540">
    <property type="entry name" value="P-loop containing nucleoside triphosphate hydrolases"/>
    <property type="match status" value="1"/>
</dbReference>
<dbReference type="EMBL" id="FWEV01000321">
    <property type="protein sequence ID" value="SLM32592.1"/>
    <property type="molecule type" value="Genomic_DNA"/>
</dbReference>
<dbReference type="InterPro" id="IPR025943">
    <property type="entry name" value="Sigma_54_int_dom_ATP-bd_2"/>
</dbReference>
<feature type="region of interest" description="Disordered" evidence="5">
    <location>
        <begin position="402"/>
        <end position="460"/>
    </location>
</feature>
<evidence type="ECO:0000256" key="4">
    <source>
        <dbReference type="ARBA" id="ARBA00023163"/>
    </source>
</evidence>
<dbReference type="GO" id="GO:0006355">
    <property type="term" value="P:regulation of DNA-templated transcription"/>
    <property type="evidence" value="ECO:0007669"/>
    <property type="project" value="InterPro"/>
</dbReference>
<dbReference type="InterPro" id="IPR003593">
    <property type="entry name" value="AAA+_ATPase"/>
</dbReference>
<dbReference type="PROSITE" id="PS50112">
    <property type="entry name" value="PAS"/>
    <property type="match status" value="1"/>
</dbReference>
<protein>
    <submittedName>
        <fullName evidence="8">PAS modulated sigma54 specific transcriptional regulator, Fis family</fullName>
    </submittedName>
</protein>
<feature type="domain" description="PAS" evidence="7">
    <location>
        <begin position="14"/>
        <end position="59"/>
    </location>
</feature>
<feature type="compositionally biased region" description="Low complexity" evidence="5">
    <location>
        <begin position="402"/>
        <end position="438"/>
    </location>
</feature>
<dbReference type="SMART" id="SM00382">
    <property type="entry name" value="AAA"/>
    <property type="match status" value="1"/>
</dbReference>
<evidence type="ECO:0000256" key="5">
    <source>
        <dbReference type="SAM" id="MobiDB-lite"/>
    </source>
</evidence>
<dbReference type="FunFam" id="3.40.50.300:FF:000006">
    <property type="entry name" value="DNA-binding transcriptional regulator NtrC"/>
    <property type="match status" value="1"/>
</dbReference>
<dbReference type="SUPFAM" id="SSF55785">
    <property type="entry name" value="PYP-like sensor domain (PAS domain)"/>
    <property type="match status" value="1"/>
</dbReference>
<dbReference type="GO" id="GO:0043565">
    <property type="term" value="F:sequence-specific DNA binding"/>
    <property type="evidence" value="ECO:0007669"/>
    <property type="project" value="InterPro"/>
</dbReference>
<dbReference type="PROSITE" id="PS00675">
    <property type="entry name" value="SIGMA54_INTERACT_1"/>
    <property type="match status" value="1"/>
</dbReference>
<dbReference type="PROSITE" id="PS50045">
    <property type="entry name" value="SIGMA54_INTERACT_4"/>
    <property type="match status" value="1"/>
</dbReference>
<keyword evidence="2" id="KW-0067">ATP-binding</keyword>
<dbReference type="Gene3D" id="3.30.450.20">
    <property type="entry name" value="PAS domain"/>
    <property type="match status" value="1"/>
</dbReference>
<dbReference type="GO" id="GO:0005524">
    <property type="term" value="F:ATP binding"/>
    <property type="evidence" value="ECO:0007669"/>
    <property type="project" value="UniProtKB-KW"/>
</dbReference>
<dbReference type="InterPro" id="IPR025662">
    <property type="entry name" value="Sigma_54_int_dom_ATP-bd_1"/>
</dbReference>
<evidence type="ECO:0000259" key="7">
    <source>
        <dbReference type="PROSITE" id="PS50112"/>
    </source>
</evidence>
<dbReference type="InterPro" id="IPR000014">
    <property type="entry name" value="PAS"/>
</dbReference>
<evidence type="ECO:0000313" key="9">
    <source>
        <dbReference type="Proteomes" id="UP000191931"/>
    </source>
</evidence>
<evidence type="ECO:0000256" key="2">
    <source>
        <dbReference type="ARBA" id="ARBA00022840"/>
    </source>
</evidence>
<dbReference type="InterPro" id="IPR009057">
    <property type="entry name" value="Homeodomain-like_sf"/>
</dbReference>
<feature type="domain" description="Sigma-54 factor interaction" evidence="6">
    <location>
        <begin position="146"/>
        <end position="375"/>
    </location>
</feature>
<name>A0A1W1HJN9_9BACT</name>
<sequence>MSSGESFTKEPYHLQSVTEIILESISDGVFTVDPDWKITSFNRAAEKITGIDREEAIGRHCWDVFRSNMCERECALKKTMKEGKPFVNSDTHIVSSEGEKIPVTVSTSVLKDSNGNSLGGVEIFRDHTLVDELRKALSSRFQMGEMLSRNPVMQQLFDIIPLIAESDSSVLIEGESGTGKELVAKAIHDKSPRNKSPFVAINCGALPDSLLESELFGYKAGAFTNASKDKAGYFASAQGGTIFLDEIGETSAAFQVRLLRVLEEKAFQPLGTTEKVESNVRVITATNRNLLQMVAEKDFRRDLFYRINVVQVFLPPLRERMEDIPLLVKHFISRMNTIQGKMVEGIEPDALETLMKYPFYGNIRELQNLIEHAFVLCSSGFIALKHFPAILSHDSSFISTSLSPSPSSPLSTSSSSPSSSSPLPSSPLSPLSPLSSSSPSPPLSSPPQHQQSSFKDSPPLEPTVSSGFGSFSLSNNDNVQAAQREIIFNALINNNYNRKAAAKELGIHKSTLFRKIKKLGIILPKGVDGRSS</sequence>
<proteinExistence type="predicted"/>
<dbReference type="InterPro" id="IPR002078">
    <property type="entry name" value="Sigma_54_int"/>
</dbReference>
<dbReference type="PROSITE" id="PS00676">
    <property type="entry name" value="SIGMA54_INTERACT_2"/>
    <property type="match status" value="1"/>
</dbReference>
<dbReference type="InterPro" id="IPR027417">
    <property type="entry name" value="P-loop_NTPase"/>
</dbReference>
<dbReference type="Pfam" id="PF00158">
    <property type="entry name" value="Sigma54_activat"/>
    <property type="match status" value="1"/>
</dbReference>
<dbReference type="AlphaFoldDB" id="A0A1W1HJN9"/>
<dbReference type="CDD" id="cd00009">
    <property type="entry name" value="AAA"/>
    <property type="match status" value="1"/>
</dbReference>